<dbReference type="AlphaFoldDB" id="A0A6A3U0T8"/>
<comment type="caution">
    <text evidence="2">The sequence shown here is derived from an EMBL/GenBank/DDBJ whole genome shotgun (WGS) entry which is preliminary data.</text>
</comment>
<organism evidence="2 3">
    <name type="scientific">Phytophthora fragariae</name>
    <dbReference type="NCBI Taxonomy" id="53985"/>
    <lineage>
        <taxon>Eukaryota</taxon>
        <taxon>Sar</taxon>
        <taxon>Stramenopiles</taxon>
        <taxon>Oomycota</taxon>
        <taxon>Peronosporomycetes</taxon>
        <taxon>Peronosporales</taxon>
        <taxon>Peronosporaceae</taxon>
        <taxon>Phytophthora</taxon>
    </lineage>
</organism>
<gene>
    <name evidence="2" type="ORF">PF006_g10151</name>
</gene>
<accession>A0A6A3U0T8</accession>
<proteinExistence type="predicted"/>
<dbReference type="EMBL" id="QXGA01000502">
    <property type="protein sequence ID" value="KAE9144966.1"/>
    <property type="molecule type" value="Genomic_DNA"/>
</dbReference>
<dbReference type="Proteomes" id="UP000440732">
    <property type="component" value="Unassembled WGS sequence"/>
</dbReference>
<evidence type="ECO:0000313" key="3">
    <source>
        <dbReference type="Proteomes" id="UP000440732"/>
    </source>
</evidence>
<evidence type="ECO:0000256" key="1">
    <source>
        <dbReference type="SAM" id="MobiDB-lite"/>
    </source>
</evidence>
<evidence type="ECO:0000313" key="2">
    <source>
        <dbReference type="EMBL" id="KAE9144966.1"/>
    </source>
</evidence>
<reference evidence="2 3" key="1">
    <citation type="submission" date="2018-08" db="EMBL/GenBank/DDBJ databases">
        <title>Genomic investigation of the strawberry pathogen Phytophthora fragariae indicates pathogenicity is determined by transcriptional variation in three key races.</title>
        <authorList>
            <person name="Adams T.M."/>
            <person name="Armitage A.D."/>
            <person name="Sobczyk M.K."/>
            <person name="Bates H.J."/>
            <person name="Dunwell J.M."/>
            <person name="Nellist C.F."/>
            <person name="Harrison R.J."/>
        </authorList>
    </citation>
    <scope>NUCLEOTIDE SEQUENCE [LARGE SCALE GENOMIC DNA]</scope>
    <source>
        <strain evidence="2 3">NOV-5</strain>
    </source>
</reference>
<sequence length="72" mass="8019">MDRTQEKILEPVTGHSPSGSNLRDLAAVGRLLKGRPGNCDRRRDLCTASLSSRRAWTWRTENAVKEGPVSRT</sequence>
<name>A0A6A3U0T8_9STRA</name>
<feature type="region of interest" description="Disordered" evidence="1">
    <location>
        <begin position="1"/>
        <end position="21"/>
    </location>
</feature>
<protein>
    <submittedName>
        <fullName evidence="2">Uncharacterized protein</fullName>
    </submittedName>
</protein>